<feature type="region of interest" description="Disordered" evidence="1">
    <location>
        <begin position="1"/>
        <end position="40"/>
    </location>
</feature>
<organism evidence="2 3">
    <name type="scientific">Leifsonia aquatica ATCC 14665</name>
    <dbReference type="NCBI Taxonomy" id="1358026"/>
    <lineage>
        <taxon>Bacteria</taxon>
        <taxon>Bacillati</taxon>
        <taxon>Actinomycetota</taxon>
        <taxon>Actinomycetes</taxon>
        <taxon>Micrococcales</taxon>
        <taxon>Microbacteriaceae</taxon>
        <taxon>Leifsonia</taxon>
    </lineage>
</organism>
<dbReference type="AlphaFoldDB" id="U2RQX6"/>
<gene>
    <name evidence="2" type="ORF">N136_02711</name>
</gene>
<sequence>MSTYRPFGLSRRSGGEPQASGSLELRPPLARHAAPSPDRR</sequence>
<comment type="caution">
    <text evidence="2">The sequence shown here is derived from an EMBL/GenBank/DDBJ whole genome shotgun (WGS) entry which is preliminary data.</text>
</comment>
<reference evidence="2 3" key="1">
    <citation type="submission" date="2013-08" db="EMBL/GenBank/DDBJ databases">
        <authorList>
            <person name="Weinstock G."/>
            <person name="Sodergren E."/>
            <person name="Wylie T."/>
            <person name="Fulton L."/>
            <person name="Fulton R."/>
            <person name="Fronick C."/>
            <person name="O'Laughlin M."/>
            <person name="Godfrey J."/>
            <person name="Miner T."/>
            <person name="Herter B."/>
            <person name="Appelbaum E."/>
            <person name="Cordes M."/>
            <person name="Lek S."/>
            <person name="Wollam A."/>
            <person name="Pepin K.H."/>
            <person name="Palsikar V.B."/>
            <person name="Mitreva M."/>
            <person name="Wilson R.K."/>
        </authorList>
    </citation>
    <scope>NUCLEOTIDE SEQUENCE [LARGE SCALE GENOMIC DNA]</scope>
    <source>
        <strain evidence="2 3">ATCC 14665</strain>
    </source>
</reference>
<proteinExistence type="predicted"/>
<evidence type="ECO:0000256" key="1">
    <source>
        <dbReference type="SAM" id="MobiDB-lite"/>
    </source>
</evidence>
<protein>
    <submittedName>
        <fullName evidence="2">Uncharacterized protein</fullName>
    </submittedName>
</protein>
<dbReference type="Proteomes" id="UP000016605">
    <property type="component" value="Unassembled WGS sequence"/>
</dbReference>
<evidence type="ECO:0000313" key="3">
    <source>
        <dbReference type="Proteomes" id="UP000016605"/>
    </source>
</evidence>
<evidence type="ECO:0000313" key="2">
    <source>
        <dbReference type="EMBL" id="ERK70944.1"/>
    </source>
</evidence>
<name>U2RQX6_LEIAQ</name>
<dbReference type="EMBL" id="AWVQ01000353">
    <property type="protein sequence ID" value="ERK70944.1"/>
    <property type="molecule type" value="Genomic_DNA"/>
</dbReference>
<dbReference type="HOGENOM" id="CLU_3291817_0_0_11"/>
<accession>U2RQX6</accession>